<feature type="region of interest" description="Disordered" evidence="3">
    <location>
        <begin position="1"/>
        <end position="88"/>
    </location>
</feature>
<keyword evidence="5" id="KW-1185">Reference proteome</keyword>
<proteinExistence type="predicted"/>
<dbReference type="SMART" id="SM00252">
    <property type="entry name" value="SH2"/>
    <property type="match status" value="1"/>
</dbReference>
<dbReference type="GeneID" id="110587515"/>
<dbReference type="FunFam" id="3.30.505.10:FF:000016">
    <property type="entry name" value="B-cell linker protein isoform 2"/>
    <property type="match status" value="1"/>
</dbReference>
<name>A0A8M1MW04_NEOSC</name>
<dbReference type="KEGG" id="nsu:110587515"/>
<dbReference type="InterPro" id="IPR036860">
    <property type="entry name" value="SH2_dom_sf"/>
</dbReference>
<dbReference type="AlphaFoldDB" id="A0A8M1MW04"/>
<reference evidence="6" key="1">
    <citation type="submission" date="2025-08" db="UniProtKB">
        <authorList>
            <consortium name="RefSeq"/>
        </authorList>
    </citation>
    <scope>IDENTIFICATION</scope>
    <source>
        <tissue evidence="6">Blood</tissue>
    </source>
</reference>
<dbReference type="GO" id="GO:0005737">
    <property type="term" value="C:cytoplasm"/>
    <property type="evidence" value="ECO:0007669"/>
    <property type="project" value="UniProtKB-ARBA"/>
</dbReference>
<dbReference type="PANTHER" id="PTHR14098:SF16">
    <property type="entry name" value="SH2 DOMAIN-CONTAINING PROTEIN 6"/>
    <property type="match status" value="1"/>
</dbReference>
<dbReference type="Gene3D" id="3.30.505.10">
    <property type="entry name" value="SH2 domain"/>
    <property type="match status" value="1"/>
</dbReference>
<dbReference type="GO" id="GO:0007169">
    <property type="term" value="P:cell surface receptor protein tyrosine kinase signaling pathway"/>
    <property type="evidence" value="ECO:0007669"/>
    <property type="project" value="TreeGrafter"/>
</dbReference>
<feature type="non-terminal residue" evidence="6">
    <location>
        <position position="1"/>
    </location>
</feature>
<evidence type="ECO:0000313" key="5">
    <source>
        <dbReference type="Proteomes" id="UP000248481"/>
    </source>
</evidence>
<dbReference type="PANTHER" id="PTHR14098">
    <property type="entry name" value="SH2 DOMAIN CONTAINING PROTEIN"/>
    <property type="match status" value="1"/>
</dbReference>
<organism evidence="5 6">
    <name type="scientific">Neomonachus schauinslandi</name>
    <name type="common">Hawaiian monk seal</name>
    <name type="synonym">Monachus schauinslandi</name>
    <dbReference type="NCBI Taxonomy" id="29088"/>
    <lineage>
        <taxon>Eukaryota</taxon>
        <taxon>Metazoa</taxon>
        <taxon>Chordata</taxon>
        <taxon>Craniata</taxon>
        <taxon>Vertebrata</taxon>
        <taxon>Euteleostomi</taxon>
        <taxon>Mammalia</taxon>
        <taxon>Eutheria</taxon>
        <taxon>Laurasiatheria</taxon>
        <taxon>Carnivora</taxon>
        <taxon>Caniformia</taxon>
        <taxon>Pinnipedia</taxon>
        <taxon>Phocidae</taxon>
        <taxon>Monachinae</taxon>
        <taxon>Monachini</taxon>
        <taxon>Neomonachus</taxon>
    </lineage>
</organism>
<feature type="compositionally biased region" description="Polar residues" evidence="3">
    <location>
        <begin position="192"/>
        <end position="205"/>
    </location>
</feature>
<sequence length="326" mass="35630">PPPPPPRCVDSPAWNKDAPSPSPRPAPGTWRLKVSEEEDEEDKYELPPCEALPFSLAPAHLPDTEEEDSLYLDHPGPLGPSKSPPLQPQATTLKVVLSLREARKQGQPFPVGKQELATPARVVPGLPKKSEENLYLECEPSPVLALPQILSSQVLTPPISLPRVSLVPRPTVTPQEARNGAANATPKAGRRSSLSSRAPTWSTSAAEDGSLLGQPWYSGNCDRHAVESALLRFQKDGAYTVRPSSEPHGSQPLTLAVLLHGRVFNIPIRRLDGGSHYALGREGRNHEELFPSVAAMVQHYTQQPLPLVDRHSRRRQLTCLLFPTKS</sequence>
<dbReference type="InterPro" id="IPR051751">
    <property type="entry name" value="Immunoreceptor_sig_adapters"/>
</dbReference>
<protein>
    <submittedName>
        <fullName evidence="6">SH2 domain-containing protein 6</fullName>
    </submittedName>
</protein>
<dbReference type="GO" id="GO:0035556">
    <property type="term" value="P:intracellular signal transduction"/>
    <property type="evidence" value="ECO:0007669"/>
    <property type="project" value="TreeGrafter"/>
</dbReference>
<evidence type="ECO:0000256" key="1">
    <source>
        <dbReference type="ARBA" id="ARBA00022999"/>
    </source>
</evidence>
<dbReference type="InterPro" id="IPR000980">
    <property type="entry name" value="SH2"/>
</dbReference>
<gene>
    <name evidence="6" type="primary">SH2D6</name>
</gene>
<dbReference type="RefSeq" id="XP_044774814.1">
    <property type="nucleotide sequence ID" value="XM_044918879.1"/>
</dbReference>
<evidence type="ECO:0000259" key="4">
    <source>
        <dbReference type="PROSITE" id="PS50001"/>
    </source>
</evidence>
<feature type="domain" description="SH2" evidence="4">
    <location>
        <begin position="216"/>
        <end position="324"/>
    </location>
</feature>
<keyword evidence="1 2" id="KW-0727">SH2 domain</keyword>
<dbReference type="CTD" id="284948"/>
<accession>A0A8M1MW04</accession>
<evidence type="ECO:0000256" key="2">
    <source>
        <dbReference type="PROSITE-ProRule" id="PRU00191"/>
    </source>
</evidence>
<dbReference type="PROSITE" id="PS50001">
    <property type="entry name" value="SH2"/>
    <property type="match status" value="1"/>
</dbReference>
<feature type="region of interest" description="Disordered" evidence="3">
    <location>
        <begin position="170"/>
        <end position="206"/>
    </location>
</feature>
<dbReference type="SUPFAM" id="SSF55550">
    <property type="entry name" value="SH2 domain"/>
    <property type="match status" value="1"/>
</dbReference>
<evidence type="ECO:0000256" key="3">
    <source>
        <dbReference type="SAM" id="MobiDB-lite"/>
    </source>
</evidence>
<dbReference type="Pfam" id="PF00017">
    <property type="entry name" value="SH2"/>
    <property type="match status" value="1"/>
</dbReference>
<evidence type="ECO:0000313" key="6">
    <source>
        <dbReference type="RefSeq" id="XP_044774814.1"/>
    </source>
</evidence>
<dbReference type="Proteomes" id="UP000248481">
    <property type="component" value="Chromosome 10"/>
</dbReference>